<evidence type="ECO:0000256" key="2">
    <source>
        <dbReference type="ARBA" id="ARBA00022840"/>
    </source>
</evidence>
<dbReference type="InterPro" id="IPR003959">
    <property type="entry name" value="ATPase_AAA_core"/>
</dbReference>
<dbReference type="OrthoDB" id="47330at2759"/>
<evidence type="ECO:0000259" key="3">
    <source>
        <dbReference type="SMART" id="SM00382"/>
    </source>
</evidence>
<dbReference type="GO" id="GO:0016887">
    <property type="term" value="F:ATP hydrolysis activity"/>
    <property type="evidence" value="ECO:0007669"/>
    <property type="project" value="InterPro"/>
</dbReference>
<dbReference type="AlphaFoldDB" id="A0A067MJH9"/>
<keyword evidence="2" id="KW-0067">ATP-binding</keyword>
<name>A0A067MJH9_BOTB1</name>
<dbReference type="STRING" id="930990.A0A067MJH9"/>
<dbReference type="GO" id="GO:0005737">
    <property type="term" value="C:cytoplasm"/>
    <property type="evidence" value="ECO:0007669"/>
    <property type="project" value="TreeGrafter"/>
</dbReference>
<keyword evidence="5" id="KW-1185">Reference proteome</keyword>
<keyword evidence="1" id="KW-0547">Nucleotide-binding</keyword>
<protein>
    <recommendedName>
        <fullName evidence="3">AAA+ ATPase domain-containing protein</fullName>
    </recommendedName>
</protein>
<proteinExistence type="predicted"/>
<dbReference type="PANTHER" id="PTHR11638">
    <property type="entry name" value="ATP-DEPENDENT CLP PROTEASE"/>
    <property type="match status" value="1"/>
</dbReference>
<dbReference type="InterPro" id="IPR003593">
    <property type="entry name" value="AAA+_ATPase"/>
</dbReference>
<dbReference type="PANTHER" id="PTHR11638:SF89">
    <property type="entry name" value="AAA+ ATPASE DOMAIN-CONTAINING PROTEIN"/>
    <property type="match status" value="1"/>
</dbReference>
<dbReference type="SMART" id="SM00382">
    <property type="entry name" value="AAA"/>
    <property type="match status" value="1"/>
</dbReference>
<dbReference type="GO" id="GO:0005524">
    <property type="term" value="F:ATP binding"/>
    <property type="evidence" value="ECO:0007669"/>
    <property type="project" value="UniProtKB-KW"/>
</dbReference>
<evidence type="ECO:0000313" key="4">
    <source>
        <dbReference type="EMBL" id="KDQ15714.1"/>
    </source>
</evidence>
<dbReference type="PRINTS" id="PR00300">
    <property type="entry name" value="CLPPROTEASEA"/>
</dbReference>
<organism evidence="4 5">
    <name type="scientific">Botryobasidium botryosum (strain FD-172 SS1)</name>
    <dbReference type="NCBI Taxonomy" id="930990"/>
    <lineage>
        <taxon>Eukaryota</taxon>
        <taxon>Fungi</taxon>
        <taxon>Dikarya</taxon>
        <taxon>Basidiomycota</taxon>
        <taxon>Agaricomycotina</taxon>
        <taxon>Agaricomycetes</taxon>
        <taxon>Cantharellales</taxon>
        <taxon>Botryobasidiaceae</taxon>
        <taxon>Botryobasidium</taxon>
    </lineage>
</organism>
<dbReference type="InParanoid" id="A0A067MJH9"/>
<sequence>MSTHSSFVSATTPSRPLLFFAMGSDTPAEVERLLVTGEADANERAGPQDLPALVFALTNDQLEHKTEIVKTLLAHGADPAVVEHLASSSPDSADSDDESDSPLAVKVKEAMNPAIRYYLGRQLPVPIRQQELLKEAGFESLLRARFCIVGQDHALNELVRAIAIQCRQRKMKPLSIIFSGPSGHGKSLLASKVGNLLNVPAHTVNMTNLRTQEELLRARSLSTTEDDSTLEDFLTRNGDKRCVVVLEEIEKAAEKLVLNSLLIPWELGVLSSPNPHDTSHVIWICTSNIGENLAFEYHSNHPEGPSSREEYLALMTIVRRYMGESLGTSLVSRVTAVLPFLPFQPQEQLALASESLSAVQQEMSASAFSPPTARMSAAETETLLRQAVEDYIPREGARSIQRAVQARYEDDLW</sequence>
<accession>A0A067MJH9</accession>
<dbReference type="SUPFAM" id="SSF52540">
    <property type="entry name" value="P-loop containing nucleoside triphosphate hydrolases"/>
    <property type="match status" value="1"/>
</dbReference>
<dbReference type="Proteomes" id="UP000027195">
    <property type="component" value="Unassembled WGS sequence"/>
</dbReference>
<dbReference type="GO" id="GO:0034605">
    <property type="term" value="P:cellular response to heat"/>
    <property type="evidence" value="ECO:0007669"/>
    <property type="project" value="TreeGrafter"/>
</dbReference>
<evidence type="ECO:0000313" key="5">
    <source>
        <dbReference type="Proteomes" id="UP000027195"/>
    </source>
</evidence>
<dbReference type="Gene3D" id="3.40.50.300">
    <property type="entry name" value="P-loop containing nucleotide triphosphate hydrolases"/>
    <property type="match status" value="1"/>
</dbReference>
<dbReference type="Pfam" id="PF07724">
    <property type="entry name" value="AAA_2"/>
    <property type="match status" value="1"/>
</dbReference>
<dbReference type="InterPro" id="IPR001270">
    <property type="entry name" value="ClpA/B"/>
</dbReference>
<reference evidence="5" key="1">
    <citation type="journal article" date="2014" name="Proc. Natl. Acad. Sci. U.S.A.">
        <title>Extensive sampling of basidiomycete genomes demonstrates inadequacy of the white-rot/brown-rot paradigm for wood decay fungi.</title>
        <authorList>
            <person name="Riley R."/>
            <person name="Salamov A.A."/>
            <person name="Brown D.W."/>
            <person name="Nagy L.G."/>
            <person name="Floudas D."/>
            <person name="Held B.W."/>
            <person name="Levasseur A."/>
            <person name="Lombard V."/>
            <person name="Morin E."/>
            <person name="Otillar R."/>
            <person name="Lindquist E.A."/>
            <person name="Sun H."/>
            <person name="LaButti K.M."/>
            <person name="Schmutz J."/>
            <person name="Jabbour D."/>
            <person name="Luo H."/>
            <person name="Baker S.E."/>
            <person name="Pisabarro A.G."/>
            <person name="Walton J.D."/>
            <person name="Blanchette R.A."/>
            <person name="Henrissat B."/>
            <person name="Martin F."/>
            <person name="Cullen D."/>
            <person name="Hibbett D.S."/>
            <person name="Grigoriev I.V."/>
        </authorList>
    </citation>
    <scope>NUCLEOTIDE SEQUENCE [LARGE SCALE GENOMIC DNA]</scope>
    <source>
        <strain evidence="5">FD-172 SS1</strain>
    </source>
</reference>
<feature type="domain" description="AAA+ ATPase" evidence="3">
    <location>
        <begin position="172"/>
        <end position="305"/>
    </location>
</feature>
<dbReference type="EMBL" id="KL198031">
    <property type="protein sequence ID" value="KDQ15714.1"/>
    <property type="molecule type" value="Genomic_DNA"/>
</dbReference>
<dbReference type="InterPro" id="IPR050130">
    <property type="entry name" value="ClpA_ClpB"/>
</dbReference>
<dbReference type="HOGENOM" id="CLU_035837_0_0_1"/>
<evidence type="ECO:0000256" key="1">
    <source>
        <dbReference type="ARBA" id="ARBA00022741"/>
    </source>
</evidence>
<dbReference type="InterPro" id="IPR027417">
    <property type="entry name" value="P-loop_NTPase"/>
</dbReference>
<gene>
    <name evidence="4" type="ORF">BOTBODRAFT_108216</name>
</gene>